<feature type="transmembrane region" description="Helical" evidence="3">
    <location>
        <begin position="1037"/>
        <end position="1060"/>
    </location>
</feature>
<feature type="region of interest" description="Disordered" evidence="2">
    <location>
        <begin position="1066"/>
        <end position="1096"/>
    </location>
</feature>
<reference evidence="5 6" key="1">
    <citation type="journal article" date="2017" name="PLoS Biol.">
        <title>The sea cucumber genome provides insights into morphological evolution and visceral regeneration.</title>
        <authorList>
            <person name="Zhang X."/>
            <person name="Sun L."/>
            <person name="Yuan J."/>
            <person name="Sun Y."/>
            <person name="Gao Y."/>
            <person name="Zhang L."/>
            <person name="Li S."/>
            <person name="Dai H."/>
            <person name="Hamel J.F."/>
            <person name="Liu C."/>
            <person name="Yu Y."/>
            <person name="Liu S."/>
            <person name="Lin W."/>
            <person name="Guo K."/>
            <person name="Jin S."/>
            <person name="Xu P."/>
            <person name="Storey K.B."/>
            <person name="Huan P."/>
            <person name="Zhang T."/>
            <person name="Zhou Y."/>
            <person name="Zhang J."/>
            <person name="Lin C."/>
            <person name="Li X."/>
            <person name="Xing L."/>
            <person name="Huo D."/>
            <person name="Sun M."/>
            <person name="Wang L."/>
            <person name="Mercier A."/>
            <person name="Li F."/>
            <person name="Yang H."/>
            <person name="Xiang J."/>
        </authorList>
    </citation>
    <scope>NUCLEOTIDE SEQUENCE [LARGE SCALE GENOMIC DNA]</scope>
    <source>
        <strain evidence="5">Shaxun</strain>
        <tissue evidence="5">Muscle</tissue>
    </source>
</reference>
<evidence type="ECO:0000313" key="5">
    <source>
        <dbReference type="EMBL" id="PIK51581.1"/>
    </source>
</evidence>
<evidence type="ECO:0000256" key="1">
    <source>
        <dbReference type="SAM" id="Coils"/>
    </source>
</evidence>
<feature type="region of interest" description="Disordered" evidence="2">
    <location>
        <begin position="401"/>
        <end position="520"/>
    </location>
</feature>
<proteinExistence type="predicted"/>
<dbReference type="SUPFAM" id="SSF48726">
    <property type="entry name" value="Immunoglobulin"/>
    <property type="match status" value="1"/>
</dbReference>
<protein>
    <recommendedName>
        <fullName evidence="4">Ig-like domain-containing protein</fullName>
    </recommendedName>
</protein>
<gene>
    <name evidence="5" type="ORF">BSL78_11543</name>
</gene>
<feature type="compositionally biased region" description="Acidic residues" evidence="2">
    <location>
        <begin position="478"/>
        <end position="497"/>
    </location>
</feature>
<name>A0A2G8KUA7_STIJA</name>
<evidence type="ECO:0000256" key="3">
    <source>
        <dbReference type="SAM" id="Phobius"/>
    </source>
</evidence>
<dbReference type="Proteomes" id="UP000230750">
    <property type="component" value="Unassembled WGS sequence"/>
</dbReference>
<feature type="coiled-coil region" evidence="1">
    <location>
        <begin position="353"/>
        <end position="394"/>
    </location>
</feature>
<feature type="compositionally biased region" description="Polar residues" evidence="2">
    <location>
        <begin position="1086"/>
        <end position="1096"/>
    </location>
</feature>
<feature type="compositionally biased region" description="Low complexity" evidence="2">
    <location>
        <begin position="444"/>
        <end position="460"/>
    </location>
</feature>
<feature type="compositionally biased region" description="Basic and acidic residues" evidence="2">
    <location>
        <begin position="467"/>
        <end position="476"/>
    </location>
</feature>
<sequence length="1096" mass="122873">MSVRARLLKANGPKNVLLLQDSNRDKWQINDVNTEPSSSGTVLLSAYYKDLMKTSIFVYASVKGKAGRGDRISITPHRQETGRYLVSLIKSKTKSEVVVVFKNQIESYDLNTNSLQQSVRLEIQPSNVFVRDDEIFLSAASSNKVIVLGLDFRKKGEILLRDVDAKESLSDMVVVTGKMYVTLAVSGQAVSLDVTRGKTVLTFENSLSVVTMANSITVHSVLNLVFVLWDKTQLQIYSNVDGCCLHAVTFLQSWKIRITPDNILIAADNKRNVVSLFDMDRIIKLVKFQKVLLTSLRTRERKAFVIRDLPVERSLSEASKLGDTAMTTKERLKTLFEMHEDILLEYDSFLLQFNQQQLRNQAIEEERKKEKQLLTDLKKEVKSQKKTIKFFQNQLQITRRVSDASDKSKKKTSARSASSVETRKTRKSAPSVFYQDSSRKSSSRSETSSDSGVSSFTSASGLVQRQRSYEKGKVEQYEPSDESESDAETDSSGESEVSEYYSTTSEIHPRKPHSSGDEDEDRDVVFETEHAQQHLSNLEISDLGMTKLRQHYFNPPASDPMIESKAAAYARNAPVSRGSVTSSPLSTQSLVSVDGETMRIHGTNVKLEIPPNDIAYHTTRKTEPLYGTSTMVNYIQLIPLERKILTQMDTMYSLVGILAITLLHYTDGAVTPACEPTQYLELHKIGMLNCSFSAGFHGVFWYNSTDLVNDRPILNFKENKKSGVGYLSGEYDIYPNGSLIINQVSLRHEQHFTVVLFKIQSEIPANHIVRVITIVKPSVDFPVINKCGSESRLCLFEDPGSARIVCSVEGAKPFVLLHWTHITSQGEINITSLEKFVPKEGGEKAITELSTDFRLEGNGVLTKEAVHVEHEGTYACVYHDGFTDGVNQYQLFVHVIPDPFYIDIKGCEPGLYCTIEVGVTGSLTCSLFGVRPEVDLTWKTSHGTQSSMIHFFEEKKQVSTDGVTFDITLTSKYKHKALTKEPLVLECAVAGSHAHLFEASRKVQAIFIDDPQTNTDDTMPNDAVFGSKLEDLNHFTVAMLALCAFVAIAAISIVIIFTKVRRRKRKLRRRRSSNREEAEMKDVLTPETTENVIPGN</sequence>
<dbReference type="InterPro" id="IPR036179">
    <property type="entry name" value="Ig-like_dom_sf"/>
</dbReference>
<evidence type="ECO:0000313" key="6">
    <source>
        <dbReference type="Proteomes" id="UP000230750"/>
    </source>
</evidence>
<dbReference type="PROSITE" id="PS50835">
    <property type="entry name" value="IG_LIKE"/>
    <property type="match status" value="1"/>
</dbReference>
<evidence type="ECO:0000256" key="2">
    <source>
        <dbReference type="SAM" id="MobiDB-lite"/>
    </source>
</evidence>
<dbReference type="InterPro" id="IPR007110">
    <property type="entry name" value="Ig-like_dom"/>
</dbReference>
<accession>A0A2G8KUA7</accession>
<dbReference type="SUPFAM" id="SSF101898">
    <property type="entry name" value="NHL repeat"/>
    <property type="match status" value="1"/>
</dbReference>
<feature type="compositionally biased region" description="Basic and acidic residues" evidence="2">
    <location>
        <begin position="1073"/>
        <end position="1084"/>
    </location>
</feature>
<keyword evidence="3" id="KW-0812">Transmembrane</keyword>
<comment type="caution">
    <text evidence="5">The sequence shown here is derived from an EMBL/GenBank/DDBJ whole genome shotgun (WGS) entry which is preliminary data.</text>
</comment>
<evidence type="ECO:0000259" key="4">
    <source>
        <dbReference type="PROSITE" id="PS50835"/>
    </source>
</evidence>
<keyword evidence="1" id="KW-0175">Coiled coil</keyword>
<dbReference type="EMBL" id="MRZV01000365">
    <property type="protein sequence ID" value="PIK51581.1"/>
    <property type="molecule type" value="Genomic_DNA"/>
</dbReference>
<dbReference type="AlphaFoldDB" id="A0A2G8KUA7"/>
<keyword evidence="3" id="KW-0472">Membrane</keyword>
<keyword evidence="6" id="KW-1185">Reference proteome</keyword>
<feature type="domain" description="Ig-like" evidence="4">
    <location>
        <begin position="777"/>
        <end position="876"/>
    </location>
</feature>
<keyword evidence="3" id="KW-1133">Transmembrane helix</keyword>
<organism evidence="5 6">
    <name type="scientific">Stichopus japonicus</name>
    <name type="common">Sea cucumber</name>
    <dbReference type="NCBI Taxonomy" id="307972"/>
    <lineage>
        <taxon>Eukaryota</taxon>
        <taxon>Metazoa</taxon>
        <taxon>Echinodermata</taxon>
        <taxon>Eleutherozoa</taxon>
        <taxon>Echinozoa</taxon>
        <taxon>Holothuroidea</taxon>
        <taxon>Aspidochirotacea</taxon>
        <taxon>Aspidochirotida</taxon>
        <taxon>Stichopodidae</taxon>
        <taxon>Apostichopus</taxon>
    </lineage>
</organism>
<dbReference type="OrthoDB" id="6159398at2759"/>